<reference evidence="5" key="2">
    <citation type="submission" date="2021-04" db="EMBL/GenBank/DDBJ databases">
        <authorList>
            <person name="Gilroy R."/>
        </authorList>
    </citation>
    <scope>NUCLEOTIDE SEQUENCE</scope>
    <source>
        <strain evidence="5">CHK195-6426</strain>
    </source>
</reference>
<evidence type="ECO:0000313" key="5">
    <source>
        <dbReference type="EMBL" id="HIW82367.1"/>
    </source>
</evidence>
<dbReference type="Gene3D" id="2.60.120.10">
    <property type="entry name" value="Jelly Rolls"/>
    <property type="match status" value="1"/>
</dbReference>
<dbReference type="Proteomes" id="UP000824265">
    <property type="component" value="Unassembled WGS sequence"/>
</dbReference>
<protein>
    <submittedName>
        <fullName evidence="5">AraC family transcriptional regulator</fullName>
    </submittedName>
</protein>
<name>A0A9D1R7B0_9FIRM</name>
<dbReference type="GO" id="GO:0043565">
    <property type="term" value="F:sequence-specific DNA binding"/>
    <property type="evidence" value="ECO:0007669"/>
    <property type="project" value="InterPro"/>
</dbReference>
<gene>
    <name evidence="5" type="ORF">H9742_12760</name>
</gene>
<dbReference type="PROSITE" id="PS01124">
    <property type="entry name" value="HTH_ARAC_FAMILY_2"/>
    <property type="match status" value="1"/>
</dbReference>
<dbReference type="PANTHER" id="PTHR43280:SF2">
    <property type="entry name" value="HTH-TYPE TRANSCRIPTIONAL REGULATOR EXSA"/>
    <property type="match status" value="1"/>
</dbReference>
<dbReference type="InterPro" id="IPR018060">
    <property type="entry name" value="HTH_AraC"/>
</dbReference>
<evidence type="ECO:0000259" key="4">
    <source>
        <dbReference type="PROSITE" id="PS01124"/>
    </source>
</evidence>
<evidence type="ECO:0000256" key="3">
    <source>
        <dbReference type="ARBA" id="ARBA00023163"/>
    </source>
</evidence>
<feature type="domain" description="HTH araC/xylS-type" evidence="4">
    <location>
        <begin position="186"/>
        <end position="284"/>
    </location>
</feature>
<dbReference type="SUPFAM" id="SSF51215">
    <property type="entry name" value="Regulatory protein AraC"/>
    <property type="match status" value="1"/>
</dbReference>
<evidence type="ECO:0000256" key="2">
    <source>
        <dbReference type="ARBA" id="ARBA00023125"/>
    </source>
</evidence>
<comment type="caution">
    <text evidence="5">The sequence shown here is derived from an EMBL/GenBank/DDBJ whole genome shotgun (WGS) entry which is preliminary data.</text>
</comment>
<dbReference type="PANTHER" id="PTHR43280">
    <property type="entry name" value="ARAC-FAMILY TRANSCRIPTIONAL REGULATOR"/>
    <property type="match status" value="1"/>
</dbReference>
<reference evidence="5" key="1">
    <citation type="journal article" date="2021" name="PeerJ">
        <title>Extensive microbial diversity within the chicken gut microbiome revealed by metagenomics and culture.</title>
        <authorList>
            <person name="Gilroy R."/>
            <person name="Ravi A."/>
            <person name="Getino M."/>
            <person name="Pursley I."/>
            <person name="Horton D.L."/>
            <person name="Alikhan N.F."/>
            <person name="Baker D."/>
            <person name="Gharbi K."/>
            <person name="Hall N."/>
            <person name="Watson M."/>
            <person name="Adriaenssens E.M."/>
            <person name="Foster-Nyarko E."/>
            <person name="Jarju S."/>
            <person name="Secka A."/>
            <person name="Antonio M."/>
            <person name="Oren A."/>
            <person name="Chaudhuri R.R."/>
            <person name="La Ragione R."/>
            <person name="Hildebrand F."/>
            <person name="Pallen M.J."/>
        </authorList>
    </citation>
    <scope>NUCLEOTIDE SEQUENCE</scope>
    <source>
        <strain evidence="5">CHK195-6426</strain>
    </source>
</reference>
<keyword evidence="1" id="KW-0805">Transcription regulation</keyword>
<dbReference type="EMBL" id="DXGH01000071">
    <property type="protein sequence ID" value="HIW82367.1"/>
    <property type="molecule type" value="Genomic_DNA"/>
</dbReference>
<dbReference type="AlphaFoldDB" id="A0A9D1R7B0"/>
<dbReference type="InterPro" id="IPR009057">
    <property type="entry name" value="Homeodomain-like_sf"/>
</dbReference>
<dbReference type="SUPFAM" id="SSF46689">
    <property type="entry name" value="Homeodomain-like"/>
    <property type="match status" value="2"/>
</dbReference>
<dbReference type="Gene3D" id="1.10.10.60">
    <property type="entry name" value="Homeodomain-like"/>
    <property type="match status" value="2"/>
</dbReference>
<dbReference type="InterPro" id="IPR003313">
    <property type="entry name" value="AraC-bd"/>
</dbReference>
<sequence>MHQSIHEEIPVSEALEVNFRIYEDSNHLVPNHWHDSLEVVYLYQGTMKVTIADKASLLNQGDFILINSADIHSTFCEAYVKVLLLQIPQTFLKQAISGFEQGRFCNFYQQSDALNTHASPQFQEIHSKITQLLLCMGEAFYQKQPWYSLHFKSLLYELLFLLMKYFRQEINPALQVKTAKNLKRLEGILNYVRDHYQESVSLTEIAEFAGLTPEYFCRFFKKYMGQTFQEYLNTVRLTHVYEDLAETDLSLTTILGSHGFTNYKLFMRMFRNTYHCTPSQMRKILSGKDKGD</sequence>
<organism evidence="5 6">
    <name type="scientific">Candidatus Acetatifactor stercoripullorum</name>
    <dbReference type="NCBI Taxonomy" id="2838414"/>
    <lineage>
        <taxon>Bacteria</taxon>
        <taxon>Bacillati</taxon>
        <taxon>Bacillota</taxon>
        <taxon>Clostridia</taxon>
        <taxon>Lachnospirales</taxon>
        <taxon>Lachnospiraceae</taxon>
        <taxon>Acetatifactor</taxon>
    </lineage>
</organism>
<proteinExistence type="predicted"/>
<evidence type="ECO:0000313" key="6">
    <source>
        <dbReference type="Proteomes" id="UP000824265"/>
    </source>
</evidence>
<dbReference type="SMART" id="SM00342">
    <property type="entry name" value="HTH_ARAC"/>
    <property type="match status" value="1"/>
</dbReference>
<dbReference type="InterPro" id="IPR014710">
    <property type="entry name" value="RmlC-like_jellyroll"/>
</dbReference>
<evidence type="ECO:0000256" key="1">
    <source>
        <dbReference type="ARBA" id="ARBA00023015"/>
    </source>
</evidence>
<accession>A0A9D1R7B0</accession>
<dbReference type="Pfam" id="PF12833">
    <property type="entry name" value="HTH_18"/>
    <property type="match status" value="1"/>
</dbReference>
<keyword evidence="2" id="KW-0238">DNA-binding</keyword>
<dbReference type="InterPro" id="IPR037923">
    <property type="entry name" value="HTH-like"/>
</dbReference>
<dbReference type="GO" id="GO:0003700">
    <property type="term" value="F:DNA-binding transcription factor activity"/>
    <property type="evidence" value="ECO:0007669"/>
    <property type="project" value="InterPro"/>
</dbReference>
<keyword evidence="3" id="KW-0804">Transcription</keyword>
<dbReference type="Pfam" id="PF02311">
    <property type="entry name" value="AraC_binding"/>
    <property type="match status" value="1"/>
</dbReference>